<keyword evidence="3" id="KW-1185">Reference proteome</keyword>
<evidence type="ECO:0000313" key="3">
    <source>
        <dbReference type="Proteomes" id="UP000694865"/>
    </source>
</evidence>
<feature type="region of interest" description="Disordered" evidence="1">
    <location>
        <begin position="60"/>
        <end position="88"/>
    </location>
</feature>
<evidence type="ECO:0000313" key="4">
    <source>
        <dbReference type="RefSeq" id="XP_006820376.1"/>
    </source>
</evidence>
<reference evidence="4" key="1">
    <citation type="submission" date="2025-08" db="UniProtKB">
        <authorList>
            <consortium name="RefSeq"/>
        </authorList>
    </citation>
    <scope>IDENTIFICATION</scope>
    <source>
        <tissue evidence="4">Testes</tissue>
    </source>
</reference>
<feature type="compositionally biased region" description="Low complexity" evidence="1">
    <location>
        <begin position="68"/>
        <end position="85"/>
    </location>
</feature>
<dbReference type="GeneID" id="102801128"/>
<sequence length="161" mass="17081">MIRWVMLAIFLSTAQTQSISSQGPMDVTTVMVSSKSPYPNPVSTHHTSVGPALTATGKTAMTGSVVNTGQASTTSSSRGSTQSATDEYQDTTSTPLLVVLVITELIINEPDDKWIQSDGGQALDFTVRCRAQATRLTSRGMITGLFKRLSPVSITGIPHPP</sequence>
<feature type="signal peptide" evidence="2">
    <location>
        <begin position="1"/>
        <end position="16"/>
    </location>
</feature>
<keyword evidence="2" id="KW-0732">Signal</keyword>
<dbReference type="Proteomes" id="UP000694865">
    <property type="component" value="Unplaced"/>
</dbReference>
<proteinExistence type="predicted"/>
<feature type="chain" id="PRO_5046297392" evidence="2">
    <location>
        <begin position="17"/>
        <end position="161"/>
    </location>
</feature>
<accession>A0ABM0MK35</accession>
<gene>
    <name evidence="4" type="primary">LOC102801128</name>
</gene>
<protein>
    <submittedName>
        <fullName evidence="4">Uncharacterized protein LOC102801128</fullName>
    </submittedName>
</protein>
<dbReference type="RefSeq" id="XP_006820376.1">
    <property type="nucleotide sequence ID" value="XM_006820313.1"/>
</dbReference>
<evidence type="ECO:0000256" key="1">
    <source>
        <dbReference type="SAM" id="MobiDB-lite"/>
    </source>
</evidence>
<evidence type="ECO:0000256" key="2">
    <source>
        <dbReference type="SAM" id="SignalP"/>
    </source>
</evidence>
<organism evidence="3 4">
    <name type="scientific">Saccoglossus kowalevskii</name>
    <name type="common">Acorn worm</name>
    <dbReference type="NCBI Taxonomy" id="10224"/>
    <lineage>
        <taxon>Eukaryota</taxon>
        <taxon>Metazoa</taxon>
        <taxon>Hemichordata</taxon>
        <taxon>Enteropneusta</taxon>
        <taxon>Harrimaniidae</taxon>
        <taxon>Saccoglossus</taxon>
    </lineage>
</organism>
<name>A0ABM0MK35_SACKO</name>